<keyword evidence="3" id="KW-1185">Reference proteome</keyword>
<evidence type="ECO:0000313" key="2">
    <source>
        <dbReference type="EMBL" id="MDE1472452.1"/>
    </source>
</evidence>
<evidence type="ECO:0000259" key="1">
    <source>
        <dbReference type="PROSITE" id="PS51819"/>
    </source>
</evidence>
<dbReference type="CDD" id="cd06587">
    <property type="entry name" value="VOC"/>
    <property type="match status" value="1"/>
</dbReference>
<dbReference type="Gene3D" id="3.10.180.10">
    <property type="entry name" value="2,3-Dihydroxybiphenyl 1,2-Dioxygenase, domain 1"/>
    <property type="match status" value="1"/>
</dbReference>
<sequence>MKKIRERHLAWRIKAVMKFSFVTIHVNHLGESIRFYEEILGLKVLRRFEAGPEREIAFMGGDGAELELIGDARGSEMNVNEKISLGFEIASVEECMETLQKKGVPVFSGPFQPNPKTRFFFIQDPDGVMLELIEQN</sequence>
<dbReference type="PANTHER" id="PTHR36113">
    <property type="entry name" value="LYASE, PUTATIVE-RELATED-RELATED"/>
    <property type="match status" value="1"/>
</dbReference>
<dbReference type="InterPro" id="IPR029068">
    <property type="entry name" value="Glyas_Bleomycin-R_OHBP_Dase"/>
</dbReference>
<evidence type="ECO:0000313" key="3">
    <source>
        <dbReference type="Proteomes" id="UP001215087"/>
    </source>
</evidence>
<dbReference type="PROSITE" id="PS51819">
    <property type="entry name" value="VOC"/>
    <property type="match status" value="1"/>
</dbReference>
<proteinExistence type="predicted"/>
<gene>
    <name evidence="2" type="ORF">PTZ04_19520</name>
</gene>
<dbReference type="Pfam" id="PF00903">
    <property type="entry name" value="Glyoxalase"/>
    <property type="match status" value="1"/>
</dbReference>
<dbReference type="SUPFAM" id="SSF54593">
    <property type="entry name" value="Glyoxalase/Bleomycin resistance protein/Dihydroxybiphenyl dioxygenase"/>
    <property type="match status" value="1"/>
</dbReference>
<dbReference type="InterPro" id="IPR004360">
    <property type="entry name" value="Glyas_Fos-R_dOase_dom"/>
</dbReference>
<reference evidence="2 3" key="1">
    <citation type="submission" date="2023-02" db="EMBL/GenBank/DDBJ databases">
        <title>Comparative genome analysis of Eubacterium limosum species.</title>
        <authorList>
            <person name="Bak J.E."/>
        </authorList>
    </citation>
    <scope>NUCLEOTIDE SEQUENCE [LARGE SCALE GENOMIC DNA]</scope>
    <source>
        <strain evidence="2 3">KGMB01548</strain>
    </source>
</reference>
<accession>A0ABT5UU17</accession>
<dbReference type="EMBL" id="JAQSVD010000015">
    <property type="protein sequence ID" value="MDE1472452.1"/>
    <property type="molecule type" value="Genomic_DNA"/>
</dbReference>
<comment type="caution">
    <text evidence="2">The sequence shown here is derived from an EMBL/GenBank/DDBJ whole genome shotgun (WGS) entry which is preliminary data.</text>
</comment>
<dbReference type="InterPro" id="IPR037523">
    <property type="entry name" value="VOC_core"/>
</dbReference>
<name>A0ABT5UU17_EUBLI</name>
<dbReference type="RefSeq" id="WP_227209151.1">
    <property type="nucleotide sequence ID" value="NZ_CP019962.1"/>
</dbReference>
<protein>
    <submittedName>
        <fullName evidence="2">VOC family protein</fullName>
    </submittedName>
</protein>
<organism evidence="2 3">
    <name type="scientific">Eubacterium limosum</name>
    <dbReference type="NCBI Taxonomy" id="1736"/>
    <lineage>
        <taxon>Bacteria</taxon>
        <taxon>Bacillati</taxon>
        <taxon>Bacillota</taxon>
        <taxon>Clostridia</taxon>
        <taxon>Eubacteriales</taxon>
        <taxon>Eubacteriaceae</taxon>
        <taxon>Eubacterium</taxon>
    </lineage>
</organism>
<dbReference type="Proteomes" id="UP001215087">
    <property type="component" value="Unassembled WGS sequence"/>
</dbReference>
<dbReference type="PANTHER" id="PTHR36113:SF1">
    <property type="entry name" value="GLYOXALASE_BLEOMYCIN RESISTANCE PROTEIN_DIOXYGENASE"/>
    <property type="match status" value="1"/>
</dbReference>
<dbReference type="InterPro" id="IPR051332">
    <property type="entry name" value="Fosfomycin_Res_Enzymes"/>
</dbReference>
<feature type="domain" description="VOC" evidence="1">
    <location>
        <begin position="18"/>
        <end position="135"/>
    </location>
</feature>